<keyword evidence="3" id="KW-1185">Reference proteome</keyword>
<dbReference type="PROSITE" id="PS00409">
    <property type="entry name" value="PROKAR_NTER_METHYL"/>
    <property type="match status" value="1"/>
</dbReference>
<keyword evidence="1" id="KW-1133">Transmembrane helix</keyword>
<dbReference type="RefSeq" id="WP_149610005.1">
    <property type="nucleotide sequence ID" value="NZ_VTUX01000001.1"/>
</dbReference>
<keyword evidence="1" id="KW-0812">Transmembrane</keyword>
<evidence type="ECO:0000313" key="2">
    <source>
        <dbReference type="EMBL" id="KAA1194536.1"/>
    </source>
</evidence>
<dbReference type="Pfam" id="PF07963">
    <property type="entry name" value="N_methyl"/>
    <property type="match status" value="1"/>
</dbReference>
<dbReference type="AlphaFoldDB" id="A0A5B0X5D9"/>
<organism evidence="2 3">
    <name type="scientific">Pseudohalioglobus sediminis</name>
    <dbReference type="NCBI Taxonomy" id="2606449"/>
    <lineage>
        <taxon>Bacteria</taxon>
        <taxon>Pseudomonadati</taxon>
        <taxon>Pseudomonadota</taxon>
        <taxon>Gammaproteobacteria</taxon>
        <taxon>Cellvibrionales</taxon>
        <taxon>Halieaceae</taxon>
        <taxon>Pseudohalioglobus</taxon>
    </lineage>
</organism>
<evidence type="ECO:0000256" key="1">
    <source>
        <dbReference type="SAM" id="Phobius"/>
    </source>
</evidence>
<dbReference type="Proteomes" id="UP000323708">
    <property type="component" value="Unassembled WGS sequence"/>
</dbReference>
<keyword evidence="1" id="KW-0472">Membrane</keyword>
<feature type="transmembrane region" description="Helical" evidence="1">
    <location>
        <begin position="20"/>
        <end position="38"/>
    </location>
</feature>
<dbReference type="InterPro" id="IPR045584">
    <property type="entry name" value="Pilin-like"/>
</dbReference>
<protein>
    <submittedName>
        <fullName evidence="2">Prepilin-type N-terminal cleavage/methylation domain-containing protein</fullName>
    </submittedName>
</protein>
<proteinExistence type="predicted"/>
<comment type="caution">
    <text evidence="2">The sequence shown here is derived from an EMBL/GenBank/DDBJ whole genome shotgun (WGS) entry which is preliminary data.</text>
</comment>
<name>A0A5B0X5D9_9GAMM</name>
<gene>
    <name evidence="2" type="ORF">F0M18_03670</name>
</gene>
<accession>A0A5B0X5D9</accession>
<evidence type="ECO:0000313" key="3">
    <source>
        <dbReference type="Proteomes" id="UP000323708"/>
    </source>
</evidence>
<dbReference type="InterPro" id="IPR012902">
    <property type="entry name" value="N_methyl_site"/>
</dbReference>
<reference evidence="2 3" key="1">
    <citation type="submission" date="2019-09" db="EMBL/GenBank/DDBJ databases">
        <authorList>
            <person name="Chen X.-Y."/>
        </authorList>
    </citation>
    <scope>NUCLEOTIDE SEQUENCE [LARGE SCALE GENOMIC DNA]</scope>
    <source>
        <strain evidence="2 3">NY5</strain>
    </source>
</reference>
<dbReference type="EMBL" id="VTUX01000001">
    <property type="protein sequence ID" value="KAA1194536.1"/>
    <property type="molecule type" value="Genomic_DNA"/>
</dbReference>
<dbReference type="SUPFAM" id="SSF54523">
    <property type="entry name" value="Pili subunits"/>
    <property type="match status" value="1"/>
</dbReference>
<dbReference type="NCBIfam" id="TIGR02532">
    <property type="entry name" value="IV_pilin_GFxxxE"/>
    <property type="match status" value="1"/>
</dbReference>
<sequence>MSSRNDSAASGQRGFSLLEMMVAISILALALGALYQAASGATRNVRTGERYAYGVEMARSLLADHGVVPAEGVNAEGETASGYMWRVQTSPIELERTGLGQARMHALEVVVAWFDGSKRREIVLHSVVEGGDSGSR</sequence>